<accession>A0A1Y5HR45</accession>
<dbReference type="Pfam" id="PF06853">
    <property type="entry name" value="DUF1249"/>
    <property type="match status" value="1"/>
</dbReference>
<protein>
    <recommendedName>
        <fullName evidence="3">Cytoplasmic protein</fullName>
    </recommendedName>
</protein>
<name>A0A1Y5HR45_OLEAN</name>
<dbReference type="EMBL" id="MABE01000588">
    <property type="protein sequence ID" value="OUS38987.1"/>
    <property type="molecule type" value="Genomic_DNA"/>
</dbReference>
<evidence type="ECO:0008006" key="3">
    <source>
        <dbReference type="Google" id="ProtNLM"/>
    </source>
</evidence>
<sequence length="157" mass="18186">MALNRRYVPDLKKMAAACEGNYIRLNKLMPNFELGYETSFLISGDLRAEAPLRQARIQLKVTESFRYTSTIEVVQQGLCPGWIQPPSMLVRLYHDARSAEVTSYQNQKRIQGKYEYPNPQMRMPDEKAQLNQFLAEWLTHCLKYGHAEVALDFAPTR</sequence>
<evidence type="ECO:0000313" key="1">
    <source>
        <dbReference type="EMBL" id="OUS38987.1"/>
    </source>
</evidence>
<dbReference type="PANTHER" id="PTHR38774:SF1">
    <property type="entry name" value="CYTOPLASMIC PROTEIN"/>
    <property type="match status" value="1"/>
</dbReference>
<gene>
    <name evidence="1" type="ORF">A9R00_10090</name>
</gene>
<dbReference type="PANTHER" id="PTHR38774">
    <property type="entry name" value="CYTOPLASMIC PROTEIN-RELATED"/>
    <property type="match status" value="1"/>
</dbReference>
<evidence type="ECO:0000313" key="2">
    <source>
        <dbReference type="Proteomes" id="UP000227088"/>
    </source>
</evidence>
<comment type="caution">
    <text evidence="1">The sequence shown here is derived from an EMBL/GenBank/DDBJ whole genome shotgun (WGS) entry which is preliminary data.</text>
</comment>
<dbReference type="InterPro" id="IPR009659">
    <property type="entry name" value="DUF1249"/>
</dbReference>
<reference evidence="2" key="1">
    <citation type="journal article" date="2017" name="Proc. Natl. Acad. Sci. U.S.A.">
        <title>Simulation of Deepwater Horizon oil plume reveals substrate specialization within a complex community of hydrocarbon degraders.</title>
        <authorList>
            <person name="Hu P."/>
            <person name="Dubinsky E.A."/>
            <person name="Probst A.J."/>
            <person name="Wang J."/>
            <person name="Sieber C.M.K."/>
            <person name="Tom L.M."/>
            <person name="Gardinali P."/>
            <person name="Banfield J.F."/>
            <person name="Atlas R.M."/>
            <person name="Andersen G.L."/>
        </authorList>
    </citation>
    <scope>NUCLEOTIDE SEQUENCE [LARGE SCALE GENOMIC DNA]</scope>
</reference>
<dbReference type="AlphaFoldDB" id="A0A1Y5HR45"/>
<dbReference type="Proteomes" id="UP000227088">
    <property type="component" value="Unassembled WGS sequence"/>
</dbReference>
<organism evidence="1 2">
    <name type="scientific">Oleispira antarctica</name>
    <dbReference type="NCBI Taxonomy" id="188908"/>
    <lineage>
        <taxon>Bacteria</taxon>
        <taxon>Pseudomonadati</taxon>
        <taxon>Pseudomonadota</taxon>
        <taxon>Gammaproteobacteria</taxon>
        <taxon>Oceanospirillales</taxon>
        <taxon>Oceanospirillaceae</taxon>
        <taxon>Oleispira</taxon>
    </lineage>
</organism>
<proteinExistence type="predicted"/>